<dbReference type="EMBL" id="MF288917">
    <property type="protein sequence ID" value="ASR78459.1"/>
    <property type="molecule type" value="Genomic_DNA"/>
</dbReference>
<evidence type="ECO:0000313" key="2">
    <source>
        <dbReference type="Proteomes" id="UP000223841"/>
    </source>
</evidence>
<evidence type="ECO:0000313" key="1">
    <source>
        <dbReference type="EMBL" id="ASR78459.1"/>
    </source>
</evidence>
<gene>
    <name evidence="1" type="ORF">PPISBEST_279</name>
</gene>
<protein>
    <submittedName>
        <fullName evidence="1">Uncharacterized protein</fullName>
    </submittedName>
</protein>
<sequence length="123" mass="14227">MNMTNVIRRQWDTLGFAGKNYVINEDETMVYVLESYSQLDMSQGFGLNVSMELIAGWEYIDIDYSDRQGWASKDSFVSETHNEYFTFYPMVETLKEAIEEAGFKLLSTFDESRIVKVLGGEDE</sequence>
<reference evidence="1 2" key="1">
    <citation type="submission" date="2017-06" db="EMBL/GenBank/DDBJ databases">
        <authorList>
            <person name="Kim H.J."/>
            <person name="Triplett B.A."/>
        </authorList>
    </citation>
    <scope>NUCLEOTIDE SEQUENCE [LARGE SCALE GENOMIC DNA]</scope>
</reference>
<dbReference type="Proteomes" id="UP000223841">
    <property type="component" value="Segment"/>
</dbReference>
<accession>A0A222Z1T4</accession>
<name>A0A222Z1T4_9CAUD</name>
<organism evidence="1 2">
    <name type="scientific">Bacillus phage PPIsBest</name>
    <dbReference type="NCBI Taxonomy" id="2024234"/>
    <lineage>
        <taxon>Viruses</taxon>
        <taxon>Duplodnaviria</taxon>
        <taxon>Heunggongvirae</taxon>
        <taxon>Uroviricota</taxon>
        <taxon>Caudoviricetes</taxon>
        <taxon>Herelleviridae</taxon>
        <taxon>Bastillevirinae</taxon>
        <taxon>Wphvirus</taxon>
        <taxon>Wphvirus hakuna</taxon>
    </lineage>
</organism>
<proteinExistence type="predicted"/>